<comment type="caution">
    <text evidence="2">The sequence shown here is derived from an EMBL/GenBank/DDBJ whole genome shotgun (WGS) entry which is preliminary data.</text>
</comment>
<keyword evidence="1" id="KW-0812">Transmembrane</keyword>
<evidence type="ECO:0008006" key="4">
    <source>
        <dbReference type="Google" id="ProtNLM"/>
    </source>
</evidence>
<dbReference type="OrthoDB" id="5244605at2"/>
<name>A0A495ETE0_9MICC</name>
<reference evidence="2 3" key="1">
    <citation type="submission" date="2018-10" db="EMBL/GenBank/DDBJ databases">
        <title>Genomic Encyclopedia of Type Strains, Phase IV (KMG-IV): sequencing the most valuable type-strain genomes for metagenomic binning, comparative biology and taxonomic classification.</title>
        <authorList>
            <person name="Goeker M."/>
        </authorList>
    </citation>
    <scope>NUCLEOTIDE SEQUENCE [LARGE SCALE GENOMIC DNA]</scope>
    <source>
        <strain evidence="2 3">DSM 25586</strain>
    </source>
</reference>
<protein>
    <recommendedName>
        <fullName evidence="4">EcsC family protein</fullName>
    </recommendedName>
</protein>
<evidence type="ECO:0000256" key="1">
    <source>
        <dbReference type="SAM" id="Phobius"/>
    </source>
</evidence>
<organism evidence="2 3">
    <name type="scientific">Arthrobacter oryzae</name>
    <dbReference type="NCBI Taxonomy" id="409290"/>
    <lineage>
        <taxon>Bacteria</taxon>
        <taxon>Bacillati</taxon>
        <taxon>Actinomycetota</taxon>
        <taxon>Actinomycetes</taxon>
        <taxon>Micrococcales</taxon>
        <taxon>Micrococcaceae</taxon>
        <taxon>Arthrobacter</taxon>
    </lineage>
</organism>
<dbReference type="Proteomes" id="UP000276055">
    <property type="component" value="Unassembled WGS sequence"/>
</dbReference>
<keyword evidence="1" id="KW-1133">Transmembrane helix</keyword>
<gene>
    <name evidence="2" type="ORF">C8D78_1684</name>
</gene>
<sequence>MAKRSNPAMKIAQQTAHSAMFDAAGQPRPGLHNVLLRAVEVQRPLVLANIRRLQRKHPRASAAQLAAILERDYLLAVTGGGALVGGAAVIPGVGTAAALGLSAAAAVGFLEATALYSTALAELHGVRMVDPDRASTLVMAVMLGEEGTELLSSLSGQAAGRGKGPSQAWTAAFTRRVPLAGFGTVRAKIQTMFLRTLMKQQGTAWLGRALPFGIGAVVGGVGNRLMARAVVANAKEAFGPLPDTIPGELLALAHTTGPGPLYDSTADTALDLPPGGAPVSATKASAKDGGTFWI</sequence>
<proteinExistence type="predicted"/>
<keyword evidence="1" id="KW-0472">Membrane</keyword>
<dbReference type="AlphaFoldDB" id="A0A495ETE0"/>
<evidence type="ECO:0000313" key="3">
    <source>
        <dbReference type="Proteomes" id="UP000276055"/>
    </source>
</evidence>
<dbReference type="RefSeq" id="WP_120952240.1">
    <property type="nucleotide sequence ID" value="NZ_RBIR01000003.1"/>
</dbReference>
<dbReference type="EMBL" id="RBIR01000003">
    <property type="protein sequence ID" value="RKR19873.1"/>
    <property type="molecule type" value="Genomic_DNA"/>
</dbReference>
<evidence type="ECO:0000313" key="2">
    <source>
        <dbReference type="EMBL" id="RKR19873.1"/>
    </source>
</evidence>
<accession>A0A495ETE0</accession>
<feature type="transmembrane region" description="Helical" evidence="1">
    <location>
        <begin position="73"/>
        <end position="90"/>
    </location>
</feature>